<organism evidence="2 3">
    <name type="scientific">Pannus brasiliensis CCIBt3594</name>
    <dbReference type="NCBI Taxonomy" id="1427578"/>
    <lineage>
        <taxon>Bacteria</taxon>
        <taxon>Bacillati</taxon>
        <taxon>Cyanobacteriota</taxon>
        <taxon>Cyanophyceae</taxon>
        <taxon>Oscillatoriophycideae</taxon>
        <taxon>Chroococcales</taxon>
        <taxon>Microcystaceae</taxon>
        <taxon>Pannus</taxon>
    </lineage>
</organism>
<name>A0AAW9QW70_9CHRO</name>
<dbReference type="EMBL" id="JBAFSM010000018">
    <property type="protein sequence ID" value="MEG3437691.1"/>
    <property type="molecule type" value="Genomic_DNA"/>
</dbReference>
<feature type="compositionally biased region" description="Basic residues" evidence="1">
    <location>
        <begin position="1"/>
        <end position="11"/>
    </location>
</feature>
<evidence type="ECO:0000313" key="3">
    <source>
        <dbReference type="Proteomes" id="UP001328733"/>
    </source>
</evidence>
<accession>A0AAW9QW70</accession>
<dbReference type="Pfam" id="PF05136">
    <property type="entry name" value="Phage_portal_2"/>
    <property type="match status" value="1"/>
</dbReference>
<dbReference type="InterPro" id="IPR006429">
    <property type="entry name" value="Phage_lambda_portal"/>
</dbReference>
<comment type="caution">
    <text evidence="2">The sequence shown here is derived from an EMBL/GenBank/DDBJ whole genome shotgun (WGS) entry which is preliminary data.</text>
</comment>
<dbReference type="NCBIfam" id="TIGR01539">
    <property type="entry name" value="portal_lambda"/>
    <property type="match status" value="1"/>
</dbReference>
<dbReference type="GO" id="GO:0005198">
    <property type="term" value="F:structural molecule activity"/>
    <property type="evidence" value="ECO:0007669"/>
    <property type="project" value="InterPro"/>
</dbReference>
<reference evidence="2 3" key="1">
    <citation type="submission" date="2024-01" db="EMBL/GenBank/DDBJ databases">
        <title>Genomic insights into the taxonomy and metabolism of the cyanobacterium Pannus brasiliensis CCIBt3594.</title>
        <authorList>
            <person name="Machado M."/>
            <person name="Botero N.B."/>
            <person name="Andreote A.P.D."/>
            <person name="Feitosa A.M.T."/>
            <person name="Popin R."/>
            <person name="Sivonen K."/>
            <person name="Fiore M.F."/>
        </authorList>
    </citation>
    <scope>NUCLEOTIDE SEQUENCE [LARGE SCALE GENOMIC DNA]</scope>
    <source>
        <strain evidence="2 3">CCIBt3594</strain>
    </source>
</reference>
<dbReference type="GO" id="GO:0019068">
    <property type="term" value="P:virion assembly"/>
    <property type="evidence" value="ECO:0007669"/>
    <property type="project" value="InterPro"/>
</dbReference>
<dbReference type="Proteomes" id="UP001328733">
    <property type="component" value="Unassembled WGS sequence"/>
</dbReference>
<dbReference type="AlphaFoldDB" id="A0AAW9QW70"/>
<evidence type="ECO:0000313" key="2">
    <source>
        <dbReference type="EMBL" id="MEG3437691.1"/>
    </source>
</evidence>
<protein>
    <submittedName>
        <fullName evidence="2">Phage portal protein</fullName>
    </submittedName>
</protein>
<feature type="region of interest" description="Disordered" evidence="1">
    <location>
        <begin position="1"/>
        <end position="22"/>
    </location>
</feature>
<gene>
    <name evidence="2" type="ORF">V0288_11225</name>
</gene>
<proteinExistence type="predicted"/>
<evidence type="ECO:0000256" key="1">
    <source>
        <dbReference type="SAM" id="MobiDB-lite"/>
    </source>
</evidence>
<sequence>MGKKNKKKKKSPLPVTEKRGYDAARRTRATFDWKTSSASADSELTDLPALRNRSRDLVRNNPYIKRAIYTTIPDNVVGASGIRFQSQVKRKRGDRLDDAINTQIEEAWQEWQEAAYCHTAGKLTFAGIQRLAIKSAAESGEILFRLVRRSFAGSSVSLAVEVLEADQLCETHTIGNYGDNVVKMGVEFDEWLRPVAYHCYPYHPGDTRFRSATRNARLVRIPADEVIHFFITDRPGQSRGVPWLHAAISRMRQLGEFEEAKIMQARVQGLVAATVETGDPELIGSGDLENKEGLIEDLEPGIIKYLAPGERFQGFAPTSPNDNGKEFINSLLRSAAISLGPSYEGFTGDYSQVNFSSARTAKLQEQDCYRYLQRWVIDDFLTPLYKIWLDQAVLSGRVKIDDYFQNRTFYCKPKFTPRGWSYVNPQQEAAANLLSVQAGFTTLTDIAAENGRDLEEMVKTRARELELFRQYGIPLDSTPAPVSEEPVIVGEKAWKQEMLIRQYRRNQALWNRE</sequence>
<dbReference type="RefSeq" id="WP_332865171.1">
    <property type="nucleotide sequence ID" value="NZ_JBAFSM010000018.1"/>
</dbReference>
<keyword evidence="3" id="KW-1185">Reference proteome</keyword>